<evidence type="ECO:0008006" key="2">
    <source>
        <dbReference type="Google" id="ProtNLM"/>
    </source>
</evidence>
<name>A0A645AR15_9ZZZZ</name>
<dbReference type="EMBL" id="VSSQ01015171">
    <property type="protein sequence ID" value="MPM55218.1"/>
    <property type="molecule type" value="Genomic_DNA"/>
</dbReference>
<evidence type="ECO:0000313" key="1">
    <source>
        <dbReference type="EMBL" id="MPM55218.1"/>
    </source>
</evidence>
<protein>
    <recommendedName>
        <fullName evidence="2">Iron-sulfur cluster repair protein ScdA</fullName>
    </recommendedName>
</protein>
<reference evidence="1" key="1">
    <citation type="submission" date="2019-08" db="EMBL/GenBank/DDBJ databases">
        <authorList>
            <person name="Kucharzyk K."/>
            <person name="Murdoch R.W."/>
            <person name="Higgins S."/>
            <person name="Loffler F."/>
        </authorList>
    </citation>
    <scope>NUCLEOTIDE SEQUENCE</scope>
</reference>
<proteinExistence type="predicted"/>
<gene>
    <name evidence="1" type="ORF">SDC9_102011</name>
</gene>
<comment type="caution">
    <text evidence="1">The sequence shown here is derived from an EMBL/GenBank/DDBJ whole genome shotgun (WGS) entry which is preliminary data.</text>
</comment>
<sequence length="110" mass="12531">MSNQSSFNEVKESLFPTLEQYVPIVARVHGKNHPEFHNVHQLFNAILEKILTAATKKTDLNEEFIKLRAVSNNYTVPDDVCESYEAVYQMLAKVDQAYQASLSPRSSRSI</sequence>
<dbReference type="AlphaFoldDB" id="A0A645AR15"/>
<accession>A0A645AR15</accession>
<organism evidence="1">
    <name type="scientific">bioreactor metagenome</name>
    <dbReference type="NCBI Taxonomy" id="1076179"/>
    <lineage>
        <taxon>unclassified sequences</taxon>
        <taxon>metagenomes</taxon>
        <taxon>ecological metagenomes</taxon>
    </lineage>
</organism>